<dbReference type="Gene3D" id="1.10.10.60">
    <property type="entry name" value="Homeodomain-like"/>
    <property type="match status" value="1"/>
</dbReference>
<dbReference type="AlphaFoldDB" id="A0A9D1LHB6"/>
<gene>
    <name evidence="5" type="ORF">IAD18_07950</name>
</gene>
<organism evidence="5 6">
    <name type="scientific">Candidatus Limisoma intestinavium</name>
    <dbReference type="NCBI Taxonomy" id="2840856"/>
    <lineage>
        <taxon>Bacteria</taxon>
        <taxon>Pseudomonadati</taxon>
        <taxon>Bacteroidota</taxon>
        <taxon>Bacteroidia</taxon>
        <taxon>Bacteroidales</taxon>
        <taxon>Candidatus Limisoma</taxon>
    </lineage>
</organism>
<evidence type="ECO:0000256" key="3">
    <source>
        <dbReference type="ARBA" id="ARBA00023163"/>
    </source>
</evidence>
<evidence type="ECO:0000256" key="2">
    <source>
        <dbReference type="ARBA" id="ARBA00023125"/>
    </source>
</evidence>
<evidence type="ECO:0000259" key="4">
    <source>
        <dbReference type="PROSITE" id="PS01124"/>
    </source>
</evidence>
<dbReference type="SUPFAM" id="SSF46689">
    <property type="entry name" value="Homeodomain-like"/>
    <property type="match status" value="1"/>
</dbReference>
<dbReference type="InterPro" id="IPR018060">
    <property type="entry name" value="HTH_AraC"/>
</dbReference>
<protein>
    <submittedName>
        <fullName evidence="5">AraC family transcriptional regulator</fullName>
    </submittedName>
</protein>
<dbReference type="PANTHER" id="PTHR43280">
    <property type="entry name" value="ARAC-FAMILY TRANSCRIPTIONAL REGULATOR"/>
    <property type="match status" value="1"/>
</dbReference>
<dbReference type="EMBL" id="DVMS01000223">
    <property type="protein sequence ID" value="HIU39580.1"/>
    <property type="molecule type" value="Genomic_DNA"/>
</dbReference>
<dbReference type="Proteomes" id="UP000824076">
    <property type="component" value="Unassembled WGS sequence"/>
</dbReference>
<dbReference type="InterPro" id="IPR009057">
    <property type="entry name" value="Homeodomain-like_sf"/>
</dbReference>
<keyword evidence="1" id="KW-0805">Transcription regulation</keyword>
<comment type="caution">
    <text evidence="5">The sequence shown here is derived from an EMBL/GenBank/DDBJ whole genome shotgun (WGS) entry which is preliminary data.</text>
</comment>
<reference evidence="5" key="2">
    <citation type="journal article" date="2021" name="PeerJ">
        <title>Extensive microbial diversity within the chicken gut microbiome revealed by metagenomics and culture.</title>
        <authorList>
            <person name="Gilroy R."/>
            <person name="Ravi A."/>
            <person name="Getino M."/>
            <person name="Pursley I."/>
            <person name="Horton D.L."/>
            <person name="Alikhan N.F."/>
            <person name="Baker D."/>
            <person name="Gharbi K."/>
            <person name="Hall N."/>
            <person name="Watson M."/>
            <person name="Adriaenssens E.M."/>
            <person name="Foster-Nyarko E."/>
            <person name="Jarju S."/>
            <person name="Secka A."/>
            <person name="Antonio M."/>
            <person name="Oren A."/>
            <person name="Chaudhuri R.R."/>
            <person name="La Ragione R."/>
            <person name="Hildebrand F."/>
            <person name="Pallen M.J."/>
        </authorList>
    </citation>
    <scope>NUCLEOTIDE SEQUENCE</scope>
    <source>
        <strain evidence="5">17073</strain>
    </source>
</reference>
<feature type="domain" description="HTH araC/xylS-type" evidence="4">
    <location>
        <begin position="205"/>
        <end position="303"/>
    </location>
</feature>
<accession>A0A9D1LHB6</accession>
<evidence type="ECO:0000256" key="1">
    <source>
        <dbReference type="ARBA" id="ARBA00023015"/>
    </source>
</evidence>
<proteinExistence type="predicted"/>
<dbReference type="PANTHER" id="PTHR43280:SF32">
    <property type="entry name" value="TRANSCRIPTIONAL REGULATORY PROTEIN"/>
    <property type="match status" value="1"/>
</dbReference>
<sequence length="303" mass="34939">MKETSVFKQLDFMMLPTSEHTSIFENEFMLADNFGMPSSEIKYNDFAITSDPFKIDFTLILFCTQGHMDLRLNLQDFRLQAGSVLVVLPNSIGECIEISDDFQLALIAFTNEKYADNIDLESSIRFIKYLSTDSLIPLTKEQMDESLFIYNAMQRKMRQRRSAFTREILSGYMQVLCYSGCQWMSEFNEKKGDKSPKNRQQSLFERFLELVKAHYANERSISFYAGKMCLTPKYLSLAVRQASGRSAGDWIRDYVILEAKALLKSKTYTVQQVSIMLNFANASFFGKYFKSATGVSPRRYMLG</sequence>
<name>A0A9D1LHB6_9BACT</name>
<evidence type="ECO:0000313" key="5">
    <source>
        <dbReference type="EMBL" id="HIU39580.1"/>
    </source>
</evidence>
<dbReference type="GO" id="GO:0003700">
    <property type="term" value="F:DNA-binding transcription factor activity"/>
    <property type="evidence" value="ECO:0007669"/>
    <property type="project" value="InterPro"/>
</dbReference>
<evidence type="ECO:0000313" key="6">
    <source>
        <dbReference type="Proteomes" id="UP000824076"/>
    </source>
</evidence>
<keyword evidence="3" id="KW-0804">Transcription</keyword>
<keyword evidence="2" id="KW-0238">DNA-binding</keyword>
<dbReference type="Pfam" id="PF12833">
    <property type="entry name" value="HTH_18"/>
    <property type="match status" value="1"/>
</dbReference>
<reference evidence="5" key="1">
    <citation type="submission" date="2020-10" db="EMBL/GenBank/DDBJ databases">
        <authorList>
            <person name="Gilroy R."/>
        </authorList>
    </citation>
    <scope>NUCLEOTIDE SEQUENCE</scope>
    <source>
        <strain evidence="5">17073</strain>
    </source>
</reference>
<dbReference type="SMART" id="SM00342">
    <property type="entry name" value="HTH_ARAC"/>
    <property type="match status" value="1"/>
</dbReference>
<dbReference type="GO" id="GO:0043565">
    <property type="term" value="F:sequence-specific DNA binding"/>
    <property type="evidence" value="ECO:0007669"/>
    <property type="project" value="InterPro"/>
</dbReference>
<dbReference type="PROSITE" id="PS01124">
    <property type="entry name" value="HTH_ARAC_FAMILY_2"/>
    <property type="match status" value="1"/>
</dbReference>